<evidence type="ECO:0008006" key="4">
    <source>
        <dbReference type="Google" id="ProtNLM"/>
    </source>
</evidence>
<keyword evidence="1" id="KW-0472">Membrane</keyword>
<organism evidence="2 3">
    <name type="scientific">Novipirellula aureliae</name>
    <dbReference type="NCBI Taxonomy" id="2527966"/>
    <lineage>
        <taxon>Bacteria</taxon>
        <taxon>Pseudomonadati</taxon>
        <taxon>Planctomycetota</taxon>
        <taxon>Planctomycetia</taxon>
        <taxon>Pirellulales</taxon>
        <taxon>Pirellulaceae</taxon>
        <taxon>Novipirellula</taxon>
    </lineage>
</organism>
<keyword evidence="1" id="KW-1133">Transmembrane helix</keyword>
<protein>
    <recommendedName>
        <fullName evidence="4">DUF2802 domain-containing protein</fullName>
    </recommendedName>
</protein>
<proteinExistence type="predicted"/>
<comment type="caution">
    <text evidence="2">The sequence shown here is derived from an EMBL/GenBank/DDBJ whole genome shotgun (WGS) entry which is preliminary data.</text>
</comment>
<dbReference type="EMBL" id="SJPY01000001">
    <property type="protein sequence ID" value="TWU45554.1"/>
    <property type="molecule type" value="Genomic_DNA"/>
</dbReference>
<reference evidence="2 3" key="1">
    <citation type="submission" date="2019-02" db="EMBL/GenBank/DDBJ databases">
        <title>Deep-cultivation of Planctomycetes and their phenomic and genomic characterization uncovers novel biology.</title>
        <authorList>
            <person name="Wiegand S."/>
            <person name="Jogler M."/>
            <person name="Boedeker C."/>
            <person name="Pinto D."/>
            <person name="Vollmers J."/>
            <person name="Rivas-Marin E."/>
            <person name="Kohn T."/>
            <person name="Peeters S.H."/>
            <person name="Heuer A."/>
            <person name="Rast P."/>
            <person name="Oberbeckmann S."/>
            <person name="Bunk B."/>
            <person name="Jeske O."/>
            <person name="Meyerdierks A."/>
            <person name="Storesund J.E."/>
            <person name="Kallscheuer N."/>
            <person name="Luecker S."/>
            <person name="Lage O.M."/>
            <person name="Pohl T."/>
            <person name="Merkel B.J."/>
            <person name="Hornburger P."/>
            <person name="Mueller R.-W."/>
            <person name="Bruemmer F."/>
            <person name="Labrenz M."/>
            <person name="Spormann A.M."/>
            <person name="Op Den Camp H."/>
            <person name="Overmann J."/>
            <person name="Amann R."/>
            <person name="Jetten M.S.M."/>
            <person name="Mascher T."/>
            <person name="Medema M.H."/>
            <person name="Devos D.P."/>
            <person name="Kaster A.-K."/>
            <person name="Ovreas L."/>
            <person name="Rohde M."/>
            <person name="Galperin M.Y."/>
            <person name="Jogler C."/>
        </authorList>
    </citation>
    <scope>NUCLEOTIDE SEQUENCE [LARGE SCALE GENOMIC DNA]</scope>
    <source>
        <strain evidence="2 3">Q31b</strain>
    </source>
</reference>
<evidence type="ECO:0000313" key="3">
    <source>
        <dbReference type="Proteomes" id="UP000315471"/>
    </source>
</evidence>
<accession>A0A5C6EAN9</accession>
<dbReference type="Proteomes" id="UP000315471">
    <property type="component" value="Unassembled WGS sequence"/>
</dbReference>
<keyword evidence="1" id="KW-0812">Transmembrane</keyword>
<name>A0A5C6EAN9_9BACT</name>
<keyword evidence="3" id="KW-1185">Reference proteome</keyword>
<gene>
    <name evidence="2" type="ORF">Q31b_07290</name>
</gene>
<evidence type="ECO:0000256" key="1">
    <source>
        <dbReference type="SAM" id="Phobius"/>
    </source>
</evidence>
<sequence>MPALKLAFAETQSAQLLMLAGFVLLGWVLARRTLRMRKRVNQDTRAAKAALKTIREHKEPAVPLCNAPPEIQRWQVAMYDTQRELTAELDTRIAIVQSLLRQMDDRIDTLGITVTTESTQSMAAMPVSKDRQADLQKRTIALTDQGLTAEQISNILAAPLSDIEQILATVGA</sequence>
<dbReference type="RefSeq" id="WP_197170835.1">
    <property type="nucleotide sequence ID" value="NZ_SJPY01000001.1"/>
</dbReference>
<dbReference type="AlphaFoldDB" id="A0A5C6EAN9"/>
<feature type="transmembrane region" description="Helical" evidence="1">
    <location>
        <begin position="12"/>
        <end position="30"/>
    </location>
</feature>
<evidence type="ECO:0000313" key="2">
    <source>
        <dbReference type="EMBL" id="TWU45554.1"/>
    </source>
</evidence>